<keyword evidence="25" id="KW-0333">Golgi apparatus</keyword>
<evidence type="ECO:0000256" key="18">
    <source>
        <dbReference type="ARBA" id="ARBA00022741"/>
    </source>
</evidence>
<evidence type="ECO:0000256" key="14">
    <source>
        <dbReference type="ARBA" id="ARBA00022692"/>
    </source>
</evidence>
<feature type="transmembrane region" description="Helical" evidence="38">
    <location>
        <begin position="576"/>
        <end position="598"/>
    </location>
</feature>
<keyword evidence="10" id="KW-0963">Cytoplasm</keyword>
<dbReference type="SMART" id="SM00044">
    <property type="entry name" value="CYCc"/>
    <property type="match status" value="2"/>
</dbReference>
<evidence type="ECO:0000256" key="5">
    <source>
        <dbReference type="ARBA" id="ARBA00004496"/>
    </source>
</evidence>
<dbReference type="GO" id="GO:0005516">
    <property type="term" value="F:calmodulin binding"/>
    <property type="evidence" value="ECO:0007669"/>
    <property type="project" value="UniProtKB-KW"/>
</dbReference>
<evidence type="ECO:0000256" key="15">
    <source>
        <dbReference type="ARBA" id="ARBA00022723"/>
    </source>
</evidence>
<evidence type="ECO:0000256" key="27">
    <source>
        <dbReference type="ARBA" id="ARBA00023180"/>
    </source>
</evidence>
<proteinExistence type="inferred from homology"/>
<dbReference type="PANTHER" id="PTHR45627">
    <property type="entry name" value="ADENYLATE CYCLASE TYPE 1"/>
    <property type="match status" value="1"/>
</dbReference>
<evidence type="ECO:0000256" key="28">
    <source>
        <dbReference type="ARBA" id="ARBA00023211"/>
    </source>
</evidence>
<evidence type="ECO:0000256" key="10">
    <source>
        <dbReference type="ARBA" id="ARBA00022490"/>
    </source>
</evidence>
<protein>
    <recommendedName>
        <fullName evidence="31">Adenylate cyclase type 3</fullName>
        <ecNumber evidence="8">4.6.1.1</ecNumber>
    </recommendedName>
    <alternativeName>
        <fullName evidence="35">ATP pyrophosphate-lyase 3</fullName>
    </alternativeName>
    <alternativeName>
        <fullName evidence="33">Adenylate cyclase type III</fullName>
    </alternativeName>
    <alternativeName>
        <fullName evidence="32">Adenylate cyclase, olfactive type</fullName>
    </alternativeName>
    <alternativeName>
        <fullName evidence="34">Adenylyl cyclase 3</fullName>
    </alternativeName>
</protein>
<organism evidence="40 41">
    <name type="scientific">Ooceraea biroi</name>
    <name type="common">Clonal raider ant</name>
    <name type="synonym">Cerapachys biroi</name>
    <dbReference type="NCBI Taxonomy" id="2015173"/>
    <lineage>
        <taxon>Eukaryota</taxon>
        <taxon>Metazoa</taxon>
        <taxon>Ecdysozoa</taxon>
        <taxon>Arthropoda</taxon>
        <taxon>Hexapoda</taxon>
        <taxon>Insecta</taxon>
        <taxon>Pterygota</taxon>
        <taxon>Neoptera</taxon>
        <taxon>Endopterygota</taxon>
        <taxon>Hymenoptera</taxon>
        <taxon>Apocrita</taxon>
        <taxon>Aculeata</taxon>
        <taxon>Formicoidea</taxon>
        <taxon>Formicidae</taxon>
        <taxon>Dorylinae</taxon>
        <taxon>Ooceraea</taxon>
    </lineage>
</organism>
<evidence type="ECO:0000256" key="35">
    <source>
        <dbReference type="ARBA" id="ARBA00081425"/>
    </source>
</evidence>
<keyword evidence="9" id="KW-1003">Cell membrane</keyword>
<feature type="transmembrane region" description="Helical" evidence="38">
    <location>
        <begin position="610"/>
        <end position="630"/>
    </location>
</feature>
<feature type="transmembrane region" description="Helical" evidence="38">
    <location>
        <begin position="552"/>
        <end position="570"/>
    </location>
</feature>
<feature type="transmembrane region" description="Helical" evidence="38">
    <location>
        <begin position="695"/>
        <end position="713"/>
    </location>
</feature>
<evidence type="ECO:0000256" key="37">
    <source>
        <dbReference type="SAM" id="MobiDB-lite"/>
    </source>
</evidence>
<keyword evidence="23 38" id="KW-1133">Transmembrane helix</keyword>
<evidence type="ECO:0000256" key="38">
    <source>
        <dbReference type="SAM" id="Phobius"/>
    </source>
</evidence>
<reference evidence="40 41" key="1">
    <citation type="journal article" date="2014" name="Curr. Biol.">
        <title>The genome of the clonal raider ant Cerapachys biroi.</title>
        <authorList>
            <person name="Oxley P.R."/>
            <person name="Ji L."/>
            <person name="Fetter-Pruneda I."/>
            <person name="McKenzie S.K."/>
            <person name="Li C."/>
            <person name="Hu H."/>
            <person name="Zhang G."/>
            <person name="Kronauer D.J."/>
        </authorList>
    </citation>
    <scope>NUCLEOTIDE SEQUENCE [LARGE SCALE GENOMIC DNA]</scope>
</reference>
<evidence type="ECO:0000256" key="36">
    <source>
        <dbReference type="RuleBase" id="RU000405"/>
    </source>
</evidence>
<dbReference type="Gene3D" id="3.30.70.1230">
    <property type="entry name" value="Nucleotide cyclase"/>
    <property type="match status" value="2"/>
</dbReference>
<evidence type="ECO:0000256" key="29">
    <source>
        <dbReference type="ARBA" id="ARBA00023239"/>
    </source>
</evidence>
<feature type="compositionally biased region" description="Polar residues" evidence="37">
    <location>
        <begin position="482"/>
        <end position="496"/>
    </location>
</feature>
<keyword evidence="27" id="KW-0325">Glycoprotein</keyword>
<feature type="transmembrane region" description="Helical" evidence="38">
    <location>
        <begin position="101"/>
        <end position="122"/>
    </location>
</feature>
<keyword evidence="17" id="KW-0677">Repeat</keyword>
<feature type="transmembrane region" description="Helical" evidence="38">
    <location>
        <begin position="142"/>
        <end position="159"/>
    </location>
</feature>
<dbReference type="Proteomes" id="UP000053097">
    <property type="component" value="Unassembled WGS sequence"/>
</dbReference>
<evidence type="ECO:0000256" key="22">
    <source>
        <dbReference type="ARBA" id="ARBA00022860"/>
    </source>
</evidence>
<dbReference type="GO" id="GO:0035556">
    <property type="term" value="P:intracellular signal transduction"/>
    <property type="evidence" value="ECO:0007669"/>
    <property type="project" value="InterPro"/>
</dbReference>
<feature type="transmembrane region" description="Helical" evidence="38">
    <location>
        <begin position="758"/>
        <end position="778"/>
    </location>
</feature>
<feature type="transmembrane region" description="Helical" evidence="38">
    <location>
        <begin position="46"/>
        <end position="64"/>
    </location>
</feature>
<evidence type="ECO:0000256" key="1">
    <source>
        <dbReference type="ARBA" id="ARBA00001593"/>
    </source>
</evidence>
<dbReference type="PROSITE" id="PS00452">
    <property type="entry name" value="GUANYLATE_CYCLASE_1"/>
    <property type="match status" value="1"/>
</dbReference>
<dbReference type="GO" id="GO:0005524">
    <property type="term" value="F:ATP binding"/>
    <property type="evidence" value="ECO:0007669"/>
    <property type="project" value="UniProtKB-KW"/>
</dbReference>
<dbReference type="GO" id="GO:0006171">
    <property type="term" value="P:cAMP biosynthetic process"/>
    <property type="evidence" value="ECO:0007669"/>
    <property type="project" value="UniProtKB-KW"/>
</dbReference>
<dbReference type="PANTHER" id="PTHR45627:SF30">
    <property type="entry name" value="ADENYLATE CYCLASE TYPE 3"/>
    <property type="match status" value="1"/>
</dbReference>
<evidence type="ECO:0000256" key="19">
    <source>
        <dbReference type="ARBA" id="ARBA00022840"/>
    </source>
</evidence>
<comment type="similarity">
    <text evidence="36">Belongs to the adenylyl cyclase class-4/guanylyl cyclase family.</text>
</comment>
<evidence type="ECO:0000256" key="33">
    <source>
        <dbReference type="ARBA" id="ARBA00079044"/>
    </source>
</evidence>
<dbReference type="Pfam" id="PF16214">
    <property type="entry name" value="AC_N"/>
    <property type="match status" value="1"/>
</dbReference>
<keyword evidence="18" id="KW-0547">Nucleotide-binding</keyword>
<dbReference type="GO" id="GO:0046872">
    <property type="term" value="F:metal ion binding"/>
    <property type="evidence" value="ECO:0007669"/>
    <property type="project" value="UniProtKB-KW"/>
</dbReference>
<keyword evidence="30" id="KW-0966">Cell projection</keyword>
<keyword evidence="22" id="KW-0112">Calmodulin-binding</keyword>
<evidence type="ECO:0000256" key="8">
    <source>
        <dbReference type="ARBA" id="ARBA00012201"/>
    </source>
</evidence>
<comment type="catalytic activity">
    <reaction evidence="1">
        <text>ATP = 3',5'-cyclic AMP + diphosphate</text>
        <dbReference type="Rhea" id="RHEA:15389"/>
        <dbReference type="ChEBI" id="CHEBI:30616"/>
        <dbReference type="ChEBI" id="CHEBI:33019"/>
        <dbReference type="ChEBI" id="CHEBI:58165"/>
        <dbReference type="EC" id="4.6.1.1"/>
    </reaction>
</comment>
<evidence type="ECO:0000256" key="6">
    <source>
        <dbReference type="ARBA" id="ARBA00004555"/>
    </source>
</evidence>
<evidence type="ECO:0000256" key="17">
    <source>
        <dbReference type="ARBA" id="ARBA00022737"/>
    </source>
</evidence>
<keyword evidence="29 36" id="KW-0456">Lyase</keyword>
<dbReference type="FunFam" id="3.30.70.1230:FF:000009">
    <property type="entry name" value="Adenylate cyclase"/>
    <property type="match status" value="1"/>
</dbReference>
<evidence type="ECO:0000256" key="32">
    <source>
        <dbReference type="ARBA" id="ARBA00077582"/>
    </source>
</evidence>
<feature type="region of interest" description="Disordered" evidence="37">
    <location>
        <begin position="478"/>
        <end position="518"/>
    </location>
</feature>
<name>A0A026WT34_OOCBI</name>
<dbReference type="PROSITE" id="PS50125">
    <property type="entry name" value="GUANYLATE_CYCLASE_2"/>
    <property type="match status" value="2"/>
</dbReference>
<dbReference type="OrthoDB" id="10261550at2759"/>
<dbReference type="OMA" id="CVYMGLS"/>
<feature type="transmembrane region" description="Helical" evidence="38">
    <location>
        <begin position="166"/>
        <end position="185"/>
    </location>
</feature>
<comment type="cofactor">
    <cofactor evidence="3">
        <name>Mg(2+)</name>
        <dbReference type="ChEBI" id="CHEBI:18420"/>
    </cofactor>
</comment>
<comment type="cofactor">
    <cofactor evidence="2">
        <name>Mn(2+)</name>
        <dbReference type="ChEBI" id="CHEBI:29035"/>
    </cofactor>
</comment>
<evidence type="ECO:0000256" key="13">
    <source>
        <dbReference type="ARBA" id="ARBA00022606"/>
    </source>
</evidence>
<evidence type="ECO:0000256" key="11">
    <source>
        <dbReference type="ARBA" id="ARBA00022499"/>
    </source>
</evidence>
<keyword evidence="13" id="KW-0716">Sensory transduction</keyword>
<comment type="subcellular location">
    <subcellularLocation>
        <location evidence="7">Cell membrane</location>
        <topology evidence="7">Multi-pass membrane protein</topology>
    </subcellularLocation>
    <subcellularLocation>
        <location evidence="4">Cell projection</location>
        <location evidence="4">Cilium</location>
    </subcellularLocation>
    <subcellularLocation>
        <location evidence="5">Cytoplasm</location>
    </subcellularLocation>
    <subcellularLocation>
        <location evidence="6">Golgi apparatus</location>
    </subcellularLocation>
</comment>
<evidence type="ECO:0000313" key="40">
    <source>
        <dbReference type="EMBL" id="EZA59220.1"/>
    </source>
</evidence>
<evidence type="ECO:0000256" key="34">
    <source>
        <dbReference type="ARBA" id="ARBA00081240"/>
    </source>
</evidence>
<keyword evidence="26 38" id="KW-0472">Membrane</keyword>
<feature type="domain" description="Guanylate cyclase" evidence="39">
    <location>
        <begin position="287"/>
        <end position="414"/>
    </location>
</feature>
<dbReference type="SUPFAM" id="SSF55073">
    <property type="entry name" value="Nucleotide cyclase"/>
    <property type="match status" value="2"/>
</dbReference>
<keyword evidence="24" id="KW-0115">cAMP biosynthesis</keyword>
<dbReference type="GO" id="GO:0005929">
    <property type="term" value="C:cilium"/>
    <property type="evidence" value="ECO:0007669"/>
    <property type="project" value="UniProtKB-SubCell"/>
</dbReference>
<keyword evidence="41" id="KW-1185">Reference proteome</keyword>
<evidence type="ECO:0000256" key="12">
    <source>
        <dbReference type="ARBA" id="ARBA00022553"/>
    </source>
</evidence>
<evidence type="ECO:0000256" key="25">
    <source>
        <dbReference type="ARBA" id="ARBA00023034"/>
    </source>
</evidence>
<dbReference type="GO" id="GO:0005886">
    <property type="term" value="C:plasma membrane"/>
    <property type="evidence" value="ECO:0007669"/>
    <property type="project" value="UniProtKB-SubCell"/>
</dbReference>
<dbReference type="AlphaFoldDB" id="A0A026WT34"/>
<dbReference type="InterPro" id="IPR032628">
    <property type="entry name" value="AC_N"/>
</dbReference>
<evidence type="ECO:0000259" key="39">
    <source>
        <dbReference type="PROSITE" id="PS50125"/>
    </source>
</evidence>
<dbReference type="InterPro" id="IPR001054">
    <property type="entry name" value="A/G_cyclase"/>
</dbReference>
<keyword evidence="20" id="KW-0460">Magnesium</keyword>
<dbReference type="GO" id="GO:0004016">
    <property type="term" value="F:adenylate cyclase activity"/>
    <property type="evidence" value="ECO:0007669"/>
    <property type="project" value="UniProtKB-EC"/>
</dbReference>
<dbReference type="CDD" id="cd07302">
    <property type="entry name" value="CHD"/>
    <property type="match status" value="2"/>
</dbReference>
<evidence type="ECO:0000256" key="23">
    <source>
        <dbReference type="ARBA" id="ARBA00022989"/>
    </source>
</evidence>
<keyword evidence="14 38" id="KW-0812">Transmembrane</keyword>
<evidence type="ECO:0000256" key="20">
    <source>
        <dbReference type="ARBA" id="ARBA00022842"/>
    </source>
</evidence>
<evidence type="ECO:0000256" key="26">
    <source>
        <dbReference type="ARBA" id="ARBA00023136"/>
    </source>
</evidence>
<dbReference type="GO" id="GO:0007608">
    <property type="term" value="P:sensory perception of smell"/>
    <property type="evidence" value="ECO:0007669"/>
    <property type="project" value="UniProtKB-KW"/>
</dbReference>
<keyword evidence="15" id="KW-0479">Metal-binding</keyword>
<gene>
    <name evidence="40" type="ORF">X777_15863</name>
</gene>
<dbReference type="EMBL" id="KK107109">
    <property type="protein sequence ID" value="EZA59220.1"/>
    <property type="molecule type" value="Genomic_DNA"/>
</dbReference>
<dbReference type="STRING" id="2015173.A0A026WT34"/>
<dbReference type="InterPro" id="IPR029787">
    <property type="entry name" value="Nucleotide_cyclase"/>
</dbReference>
<evidence type="ECO:0000256" key="21">
    <source>
        <dbReference type="ARBA" id="ARBA00022843"/>
    </source>
</evidence>
<evidence type="ECO:0000256" key="30">
    <source>
        <dbReference type="ARBA" id="ARBA00023273"/>
    </source>
</evidence>
<evidence type="ECO:0000256" key="16">
    <source>
        <dbReference type="ARBA" id="ARBA00022725"/>
    </source>
</evidence>
<feature type="transmembrane region" description="Helical" evidence="38">
    <location>
        <begin position="70"/>
        <end position="89"/>
    </location>
</feature>
<dbReference type="EC" id="4.6.1.1" evidence="8"/>
<accession>A0A026WT34</accession>
<keyword evidence="12" id="KW-0597">Phosphoprotein</keyword>
<evidence type="ECO:0000256" key="2">
    <source>
        <dbReference type="ARBA" id="ARBA00001936"/>
    </source>
</evidence>
<keyword evidence="21" id="KW-0832">Ubl conjugation</keyword>
<evidence type="ECO:0000256" key="3">
    <source>
        <dbReference type="ARBA" id="ARBA00001946"/>
    </source>
</evidence>
<evidence type="ECO:0000256" key="24">
    <source>
        <dbReference type="ARBA" id="ARBA00022998"/>
    </source>
</evidence>
<keyword evidence="19" id="KW-0067">ATP-binding</keyword>
<evidence type="ECO:0000256" key="4">
    <source>
        <dbReference type="ARBA" id="ARBA00004138"/>
    </source>
</evidence>
<keyword evidence="11" id="KW-1017">Isopeptide bond</keyword>
<evidence type="ECO:0000256" key="9">
    <source>
        <dbReference type="ARBA" id="ARBA00022475"/>
    </source>
</evidence>
<dbReference type="GO" id="GO:0005794">
    <property type="term" value="C:Golgi apparatus"/>
    <property type="evidence" value="ECO:0007669"/>
    <property type="project" value="UniProtKB-SubCell"/>
</dbReference>
<evidence type="ECO:0000256" key="7">
    <source>
        <dbReference type="ARBA" id="ARBA00004651"/>
    </source>
</evidence>
<dbReference type="FunFam" id="3.30.70.1230:FF:000006">
    <property type="entry name" value="Adenylate cyclase"/>
    <property type="match status" value="1"/>
</dbReference>
<evidence type="ECO:0000313" key="41">
    <source>
        <dbReference type="Proteomes" id="UP000053097"/>
    </source>
</evidence>
<dbReference type="GO" id="GO:0007189">
    <property type="term" value="P:adenylate cyclase-activating G protein-coupled receptor signaling pathway"/>
    <property type="evidence" value="ECO:0007669"/>
    <property type="project" value="TreeGrafter"/>
</dbReference>
<dbReference type="Pfam" id="PF00211">
    <property type="entry name" value="Guanylate_cyc"/>
    <property type="match status" value="2"/>
</dbReference>
<keyword evidence="16" id="KW-0552">Olfaction</keyword>
<feature type="domain" description="Guanylate cyclase" evidence="39">
    <location>
        <begin position="841"/>
        <end position="982"/>
    </location>
</feature>
<feature type="transmembrane region" description="Helical" evidence="38">
    <location>
        <begin position="197"/>
        <end position="219"/>
    </location>
</feature>
<evidence type="ECO:0000256" key="31">
    <source>
        <dbReference type="ARBA" id="ARBA00070497"/>
    </source>
</evidence>
<sequence length="1051" mass="117493">MSQRLQASNEDSYLTWGRPSNLLKTRFSSARLEKLYRASSLQQRRGGLTCFLMSAILYGVYTLVTPGFELPARGVSGTFLGLSLVLLIWAERGTVARNTLWSLMPCVVWQLWIWHLLAQLLLRSAPYLKIGANTIKVTPRDSLGWMLLLIYLLFTTLPLRLCRCTFLALVTAIMYVSFVVFISSPTLQELHMQPFDVLILTVTLFAGAAIFGACSYCLAEFQQRRAFLETRQSLEVQLLIEEQSAEQERLLLSVLPEHVAVRMRQDFGESFNSQFKKIYMSRHENVSILYADIVGFTAISSTYSASELVKILNELFARFDQLSERYEQLRIKILGDCYYCISGAPVERPDHAVLCVHMGLSMVDAIKYVQQTTNSPVDMRVGIHTGAVLAGVLGQRQWQYDVYSKDVELANKMESSGRAGRVHISNATLSFLNGEFEVEPAHGENREEALQKAGLVTYFIVRALKPFKPAVTKSLASLADAENSQRTMESAQGSRNNSREDSEEFQQRLRKKLDSRGGGTDLKVRPSWLTLRFKDPNVETAFHSVDEAFSPLSLLGGPLVTICAAPVWRLQPWGPFTWGGAGVVALFGVVLAGATCLGSAVRATWLRRTLALLMIFSLMVFLLLDMLVAATERSRDSSLPVAVAFPIYEFYILSILCTYLETRRFILSNCAIIDEIEPPANTSLSWSPRCPYPSYYSYVGVLALVAISMPTYLCYLNKACWMYTLASAQSCINILFLAPSLEREDLSSTPSALFPLKYSLSGTLFVIATALIIVARHAEKARRMLYLRGREVVAQRERAADMKRRNGALIYNILPPHVAAYFLSSARHHDDLYSQSYAEVGVLFASMPNFADFYSEESINNQGLECLRFLNEVISDFDAILDQNKFKGIIKIKTIGSTYMAASGITESVKSEDGPRWGHLCTLVEFALELKKALSSINEQSFNHFVLKMGINHGPVTAGVIGARKPHYDIWGNTVNVASRMESTGKVGCIQVTDETRKILEPFGFGFEQRGLVFVKGKGQLLTHYLISKDGVSLDLDSDLPVEPTHPIIYQ</sequence>
<keyword evidence="28" id="KW-0464">Manganese</keyword>
<dbReference type="InterPro" id="IPR018297">
    <property type="entry name" value="A/G_cyclase_CS"/>
</dbReference>